<keyword evidence="2 7" id="KW-0819">tRNA processing</keyword>
<evidence type="ECO:0000256" key="8">
    <source>
        <dbReference type="NCBIfam" id="TIGR00188"/>
    </source>
</evidence>
<dbReference type="InterPro" id="IPR020539">
    <property type="entry name" value="RNase_P_CS"/>
</dbReference>
<keyword evidence="10" id="KW-1185">Reference proteome</keyword>
<dbReference type="Proteomes" id="UP000016057">
    <property type="component" value="Unassembled WGS sequence"/>
</dbReference>
<dbReference type="PANTHER" id="PTHR33992">
    <property type="entry name" value="RIBONUCLEASE P PROTEIN COMPONENT"/>
    <property type="match status" value="1"/>
</dbReference>
<keyword evidence="5 7" id="KW-0378">Hydrolase</keyword>
<name>K8Z8H9_9ENTE</name>
<dbReference type="Gene3D" id="3.30.230.10">
    <property type="match status" value="1"/>
</dbReference>
<dbReference type="GO" id="GO:0001682">
    <property type="term" value="P:tRNA 5'-leader removal"/>
    <property type="evidence" value="ECO:0007669"/>
    <property type="project" value="UniProtKB-UniRule"/>
</dbReference>
<dbReference type="InterPro" id="IPR000100">
    <property type="entry name" value="RNase_P"/>
</dbReference>
<evidence type="ECO:0000256" key="5">
    <source>
        <dbReference type="ARBA" id="ARBA00022801"/>
    </source>
</evidence>
<evidence type="ECO:0000256" key="4">
    <source>
        <dbReference type="ARBA" id="ARBA00022759"/>
    </source>
</evidence>
<dbReference type="NCBIfam" id="TIGR00188">
    <property type="entry name" value="rnpA"/>
    <property type="match status" value="1"/>
</dbReference>
<keyword evidence="6 7" id="KW-0694">RNA-binding</keyword>
<proteinExistence type="inferred from homology"/>
<dbReference type="FunFam" id="3.30.230.10:FF:000021">
    <property type="entry name" value="Ribonuclease P protein component"/>
    <property type="match status" value="1"/>
</dbReference>
<evidence type="ECO:0000256" key="1">
    <source>
        <dbReference type="ARBA" id="ARBA00002663"/>
    </source>
</evidence>
<comment type="similarity">
    <text evidence="7">Belongs to the RnpA family.</text>
</comment>
<dbReference type="InterPro" id="IPR020568">
    <property type="entry name" value="Ribosomal_Su5_D2-typ_SF"/>
</dbReference>
<dbReference type="STRING" id="1234409.C683_0953"/>
<dbReference type="GO" id="GO:0004526">
    <property type="term" value="F:ribonuclease P activity"/>
    <property type="evidence" value="ECO:0007669"/>
    <property type="project" value="UniProtKB-UniRule"/>
</dbReference>
<comment type="subunit">
    <text evidence="7">Consists of a catalytic RNA component (M1 or rnpB) and a protein subunit.</text>
</comment>
<reference evidence="9 10" key="1">
    <citation type="journal article" date="2013" name="Genome Announc.">
        <title>Draft Genome Sequence of Catellicoccus marimammalium, a Novel Species Commonly Found in Gull Feces.</title>
        <authorList>
            <person name="Weigand M.R."/>
            <person name="Ryu H."/>
            <person name="Bozcek L."/>
            <person name="Konstantinidis K.T."/>
            <person name="Santo Domingo J.W."/>
        </authorList>
    </citation>
    <scope>NUCLEOTIDE SEQUENCE [LARGE SCALE GENOMIC DNA]</scope>
    <source>
        <strain evidence="9 10">M35/04/3</strain>
    </source>
</reference>
<gene>
    <name evidence="7" type="primary">rnpA</name>
    <name evidence="9" type="ORF">C683_0953</name>
</gene>
<dbReference type="GO" id="GO:0030677">
    <property type="term" value="C:ribonuclease P complex"/>
    <property type="evidence" value="ECO:0007669"/>
    <property type="project" value="TreeGrafter"/>
</dbReference>
<protein>
    <recommendedName>
        <fullName evidence="7 8">Ribonuclease P protein component</fullName>
        <shortName evidence="7">RNase P protein</shortName>
        <shortName evidence="7">RNaseP protein</shortName>
        <ecNumber evidence="7 8">3.1.26.5</ecNumber>
    </recommendedName>
    <alternativeName>
        <fullName evidence="7">Protein C5</fullName>
    </alternativeName>
</protein>
<dbReference type="SUPFAM" id="SSF54211">
    <property type="entry name" value="Ribosomal protein S5 domain 2-like"/>
    <property type="match status" value="1"/>
</dbReference>
<dbReference type="EC" id="3.1.26.5" evidence="7 8"/>
<dbReference type="Pfam" id="PF00825">
    <property type="entry name" value="Ribonuclease_P"/>
    <property type="match status" value="1"/>
</dbReference>
<comment type="function">
    <text evidence="1 7">RNaseP catalyzes the removal of the 5'-leader sequence from pre-tRNA to produce the mature 5'-terminus. It can also cleave other RNA substrates such as 4.5S RNA. The protein component plays an auxiliary but essential role in vivo by binding to the 5'-leader sequence and broadening the substrate specificity of the ribozyme.</text>
</comment>
<keyword evidence="3 7" id="KW-0540">Nuclease</keyword>
<dbReference type="PATRIC" id="fig|1234409.3.peg.904"/>
<evidence type="ECO:0000256" key="7">
    <source>
        <dbReference type="HAMAP-Rule" id="MF_00227"/>
    </source>
</evidence>
<keyword evidence="4 7" id="KW-0255">Endonuclease</keyword>
<dbReference type="eggNOG" id="COG0594">
    <property type="taxonomic scope" value="Bacteria"/>
</dbReference>
<evidence type="ECO:0000256" key="3">
    <source>
        <dbReference type="ARBA" id="ARBA00022722"/>
    </source>
</evidence>
<evidence type="ECO:0000313" key="9">
    <source>
        <dbReference type="EMBL" id="EKU27175.1"/>
    </source>
</evidence>
<dbReference type="EMBL" id="AMYT01000019">
    <property type="protein sequence ID" value="EKU27175.1"/>
    <property type="molecule type" value="Genomic_DNA"/>
</dbReference>
<dbReference type="GO" id="GO:0042781">
    <property type="term" value="F:3'-tRNA processing endoribonuclease activity"/>
    <property type="evidence" value="ECO:0007669"/>
    <property type="project" value="TreeGrafter"/>
</dbReference>
<dbReference type="GO" id="GO:0000049">
    <property type="term" value="F:tRNA binding"/>
    <property type="evidence" value="ECO:0007669"/>
    <property type="project" value="UniProtKB-UniRule"/>
</dbReference>
<dbReference type="HAMAP" id="MF_00227">
    <property type="entry name" value="RNase_P"/>
    <property type="match status" value="1"/>
</dbReference>
<evidence type="ECO:0000313" key="10">
    <source>
        <dbReference type="Proteomes" id="UP000016057"/>
    </source>
</evidence>
<dbReference type="InterPro" id="IPR014721">
    <property type="entry name" value="Ribsml_uS5_D2-typ_fold_subgr"/>
</dbReference>
<dbReference type="PROSITE" id="PS00648">
    <property type="entry name" value="RIBONUCLEASE_P"/>
    <property type="match status" value="1"/>
</dbReference>
<dbReference type="AlphaFoldDB" id="K8Z8H9"/>
<evidence type="ECO:0000256" key="6">
    <source>
        <dbReference type="ARBA" id="ARBA00022884"/>
    </source>
</evidence>
<organism evidence="9 10">
    <name type="scientific">Catellicoccus marimammalium M35/04/3</name>
    <dbReference type="NCBI Taxonomy" id="1234409"/>
    <lineage>
        <taxon>Bacteria</taxon>
        <taxon>Bacillati</taxon>
        <taxon>Bacillota</taxon>
        <taxon>Bacilli</taxon>
        <taxon>Lactobacillales</taxon>
        <taxon>Enterococcaceae</taxon>
        <taxon>Catellicoccus</taxon>
    </lineage>
</organism>
<sequence length="122" mass="14196">MKEMIMKKTYRIKKEQDFQEIINARASFANRHLVLFIRDRKDGNHFRVGLSVGKKIGNAVMRNRVKRQLRVAVQELKPNLMQGMDLILIARPRITQLSTKEVIKNVRHVCSLAGVIIEEDDK</sequence>
<comment type="catalytic activity">
    <reaction evidence="7">
        <text>Endonucleolytic cleavage of RNA, removing 5'-extranucleotides from tRNA precursor.</text>
        <dbReference type="EC" id="3.1.26.5"/>
    </reaction>
</comment>
<accession>K8Z8H9</accession>
<comment type="caution">
    <text evidence="9">The sequence shown here is derived from an EMBL/GenBank/DDBJ whole genome shotgun (WGS) entry which is preliminary data.</text>
</comment>
<dbReference type="PANTHER" id="PTHR33992:SF1">
    <property type="entry name" value="RIBONUCLEASE P PROTEIN COMPONENT"/>
    <property type="match status" value="1"/>
</dbReference>
<evidence type="ECO:0000256" key="2">
    <source>
        <dbReference type="ARBA" id="ARBA00022694"/>
    </source>
</evidence>